<organism evidence="6 7">
    <name type="scientific">Desulfofustis glycolicus DSM 9705</name>
    <dbReference type="NCBI Taxonomy" id="1121409"/>
    <lineage>
        <taxon>Bacteria</taxon>
        <taxon>Pseudomonadati</taxon>
        <taxon>Thermodesulfobacteriota</taxon>
        <taxon>Desulfobulbia</taxon>
        <taxon>Desulfobulbales</taxon>
        <taxon>Desulfocapsaceae</taxon>
        <taxon>Desulfofustis</taxon>
    </lineage>
</organism>
<keyword evidence="1" id="KW-0004">4Fe-4S</keyword>
<gene>
    <name evidence="6" type="ORF">SAMN02745124_00448</name>
</gene>
<keyword evidence="4" id="KW-0411">Iron-sulfur</keyword>
<dbReference type="PROSITE" id="PS51379">
    <property type="entry name" value="4FE4S_FER_2"/>
    <property type="match status" value="4"/>
</dbReference>
<protein>
    <submittedName>
        <fullName evidence="6">4Fe-4S dicluster domain-containing protein</fullName>
    </submittedName>
</protein>
<dbReference type="GO" id="GO:0046872">
    <property type="term" value="F:metal ion binding"/>
    <property type="evidence" value="ECO:0007669"/>
    <property type="project" value="UniProtKB-KW"/>
</dbReference>
<keyword evidence="7" id="KW-1185">Reference proteome</keyword>
<dbReference type="STRING" id="1121409.SAMN02745124_00448"/>
<dbReference type="InterPro" id="IPR050572">
    <property type="entry name" value="Fe-S_Ferredoxin"/>
</dbReference>
<proteinExistence type="predicted"/>
<evidence type="ECO:0000256" key="2">
    <source>
        <dbReference type="ARBA" id="ARBA00022723"/>
    </source>
</evidence>
<evidence type="ECO:0000259" key="5">
    <source>
        <dbReference type="PROSITE" id="PS51379"/>
    </source>
</evidence>
<feature type="domain" description="4Fe-4S ferredoxin-type" evidence="5">
    <location>
        <begin position="419"/>
        <end position="449"/>
    </location>
</feature>
<dbReference type="EMBL" id="FQXS01000001">
    <property type="protein sequence ID" value="SHH39953.1"/>
    <property type="molecule type" value="Genomic_DNA"/>
</dbReference>
<keyword evidence="3" id="KW-0408">Iron</keyword>
<dbReference type="PANTHER" id="PTHR43687">
    <property type="entry name" value="ADENYLYLSULFATE REDUCTASE, BETA SUBUNIT"/>
    <property type="match status" value="1"/>
</dbReference>
<dbReference type="RefSeq" id="WP_073373170.1">
    <property type="nucleotide sequence ID" value="NZ_FQXS01000001.1"/>
</dbReference>
<evidence type="ECO:0000256" key="1">
    <source>
        <dbReference type="ARBA" id="ARBA00022485"/>
    </source>
</evidence>
<keyword evidence="2" id="KW-0479">Metal-binding</keyword>
<dbReference type="GO" id="GO:0051539">
    <property type="term" value="F:4 iron, 4 sulfur cluster binding"/>
    <property type="evidence" value="ECO:0007669"/>
    <property type="project" value="UniProtKB-KW"/>
</dbReference>
<accession>A0A1M5SPR1</accession>
<reference evidence="6 7" key="1">
    <citation type="submission" date="2016-11" db="EMBL/GenBank/DDBJ databases">
        <authorList>
            <person name="Jaros S."/>
            <person name="Januszkiewicz K."/>
            <person name="Wedrychowicz H."/>
        </authorList>
    </citation>
    <scope>NUCLEOTIDE SEQUENCE [LARGE SCALE GENOMIC DNA]</scope>
    <source>
        <strain evidence="6 7">DSM 9705</strain>
    </source>
</reference>
<name>A0A1M5SPR1_9BACT</name>
<dbReference type="PROSITE" id="PS00198">
    <property type="entry name" value="4FE4S_FER_1"/>
    <property type="match status" value="2"/>
</dbReference>
<evidence type="ECO:0000313" key="6">
    <source>
        <dbReference type="EMBL" id="SHH39953.1"/>
    </source>
</evidence>
<dbReference type="AlphaFoldDB" id="A0A1M5SPR1"/>
<dbReference type="PANTHER" id="PTHR43687:SF4">
    <property type="entry name" value="BLR5484 PROTEIN"/>
    <property type="match status" value="1"/>
</dbReference>
<feature type="domain" description="4Fe-4S ferredoxin-type" evidence="5">
    <location>
        <begin position="233"/>
        <end position="262"/>
    </location>
</feature>
<sequence length="553" mass="61005">MSREYLFSLPRDLQVELGEVNAATPPAQSGRPYLVANVPSANAEVYAPEINFYLRSSHDSSQVKMESVEKLFDVRACIFEYAQDFSSDIDVDNRVAIISRTDRPQLMEKLQTLGLAPVLLESAQVLNVQGRIGSLQINMRTVDQHGSTVETDQIVWFEAPVEFSRKKGIYDPDQDGMEDVITALCDNYGTLQVRNTKKYDESICLYHGKRHDICGLCVDICPSSAITKARDGRYLRFSEIDCIHCGQCIGICPSGALDSTLLSVRSLGKAVSLYRNKHVLVITARIELETLQVRLPPGVLPFVIEQSDMLHENHLLAVLQASGKPMVIWSDSIPAATQGAIDLVNGIYRRIHDREAIYRCRSLDELQYVLDQLPTYDLPTHALAEPSVLKRKCVSQRIAHLVGEGSFGTVKTDPVLHYGTLTVDRAACTLCLSCADACGVGALLPFVEDNTLRFNPSLCTNCGYCQKTCPEPGCLQTVNNRIDLDPSFFSFQIMAADTIFHCSECGAAIGPSKSIEKIAAMMKPLFAGDPTRLKTLTCCPDCKAKLMVAAMHP</sequence>
<evidence type="ECO:0000256" key="3">
    <source>
        <dbReference type="ARBA" id="ARBA00023004"/>
    </source>
</evidence>
<dbReference type="InterPro" id="IPR017900">
    <property type="entry name" value="4Fe4S_Fe_S_CS"/>
</dbReference>
<evidence type="ECO:0000313" key="7">
    <source>
        <dbReference type="Proteomes" id="UP000184139"/>
    </source>
</evidence>
<dbReference type="Pfam" id="PF12838">
    <property type="entry name" value="Fer4_7"/>
    <property type="match status" value="1"/>
</dbReference>
<dbReference type="SUPFAM" id="SSF54862">
    <property type="entry name" value="4Fe-4S ferredoxins"/>
    <property type="match status" value="2"/>
</dbReference>
<dbReference type="Gene3D" id="3.30.70.20">
    <property type="match status" value="2"/>
</dbReference>
<dbReference type="Proteomes" id="UP000184139">
    <property type="component" value="Unassembled WGS sequence"/>
</dbReference>
<dbReference type="OrthoDB" id="9808559at2"/>
<evidence type="ECO:0000256" key="4">
    <source>
        <dbReference type="ARBA" id="ARBA00023014"/>
    </source>
</evidence>
<feature type="domain" description="4Fe-4S ferredoxin-type" evidence="5">
    <location>
        <begin position="450"/>
        <end position="480"/>
    </location>
</feature>
<dbReference type="Pfam" id="PF13237">
    <property type="entry name" value="Fer4_10"/>
    <property type="match status" value="1"/>
</dbReference>
<feature type="domain" description="4Fe-4S ferredoxin-type" evidence="5">
    <location>
        <begin position="214"/>
        <end position="231"/>
    </location>
</feature>
<dbReference type="InterPro" id="IPR017896">
    <property type="entry name" value="4Fe4S_Fe-S-bd"/>
</dbReference>